<organism evidence="10 11">
    <name type="scientific">Streptomyces carminius</name>
    <dbReference type="NCBI Taxonomy" id="2665496"/>
    <lineage>
        <taxon>Bacteria</taxon>
        <taxon>Bacillati</taxon>
        <taxon>Actinomycetota</taxon>
        <taxon>Actinomycetes</taxon>
        <taxon>Kitasatosporales</taxon>
        <taxon>Streptomycetaceae</taxon>
        <taxon>Streptomyces</taxon>
    </lineage>
</organism>
<name>A0A2M8LXG4_9ACTN</name>
<comment type="similarity">
    <text evidence="2">Belongs to the autoinducer-2 exporter (AI-2E) (TC 2.A.86) family.</text>
</comment>
<evidence type="ECO:0000256" key="5">
    <source>
        <dbReference type="ARBA" id="ARBA00022692"/>
    </source>
</evidence>
<accession>A0A2M8LXG4</accession>
<dbReference type="Proteomes" id="UP000230407">
    <property type="component" value="Unassembled WGS sequence"/>
</dbReference>
<evidence type="ECO:0000256" key="4">
    <source>
        <dbReference type="ARBA" id="ARBA00022475"/>
    </source>
</evidence>
<evidence type="ECO:0000256" key="7">
    <source>
        <dbReference type="ARBA" id="ARBA00023136"/>
    </source>
</evidence>
<feature type="transmembrane region" description="Helical" evidence="9">
    <location>
        <begin position="220"/>
        <end position="240"/>
    </location>
</feature>
<dbReference type="PANTHER" id="PTHR21716:SF53">
    <property type="entry name" value="PERMEASE PERM-RELATED"/>
    <property type="match status" value="1"/>
</dbReference>
<dbReference type="AlphaFoldDB" id="A0A2M8LXG4"/>
<dbReference type="InterPro" id="IPR002549">
    <property type="entry name" value="AI-2E-like"/>
</dbReference>
<gene>
    <name evidence="10" type="ORF">CUT44_16360</name>
</gene>
<comment type="subcellular location">
    <subcellularLocation>
        <location evidence="1">Cell membrane</location>
        <topology evidence="1">Multi-pass membrane protein</topology>
    </subcellularLocation>
</comment>
<feature type="transmembrane region" description="Helical" evidence="9">
    <location>
        <begin position="134"/>
        <end position="155"/>
    </location>
</feature>
<evidence type="ECO:0000256" key="3">
    <source>
        <dbReference type="ARBA" id="ARBA00022448"/>
    </source>
</evidence>
<keyword evidence="3" id="KW-0813">Transport</keyword>
<dbReference type="EMBL" id="PGGW01000057">
    <property type="protein sequence ID" value="PJE96619.1"/>
    <property type="molecule type" value="Genomic_DNA"/>
</dbReference>
<reference evidence="10 11" key="1">
    <citation type="submission" date="2017-11" db="EMBL/GenBank/DDBJ databases">
        <title>Streptomyces carmine sp. nov., a novel actinomycete isolated from Sophora alopecuroides in Xinjiang, China.</title>
        <authorList>
            <person name="Wang Y."/>
            <person name="Luo X."/>
            <person name="Wan C."/>
            <person name="Zhang L."/>
        </authorList>
    </citation>
    <scope>NUCLEOTIDE SEQUENCE [LARGE SCALE GENOMIC DNA]</scope>
    <source>
        <strain evidence="10 11">TRM SA0054</strain>
    </source>
</reference>
<keyword evidence="5 9" id="KW-0812">Transmembrane</keyword>
<dbReference type="Pfam" id="PF01594">
    <property type="entry name" value="AI-2E_transport"/>
    <property type="match status" value="1"/>
</dbReference>
<feature type="transmembrane region" description="Helical" evidence="9">
    <location>
        <begin position="328"/>
        <end position="350"/>
    </location>
</feature>
<keyword evidence="11" id="KW-1185">Reference proteome</keyword>
<evidence type="ECO:0000256" key="9">
    <source>
        <dbReference type="SAM" id="Phobius"/>
    </source>
</evidence>
<feature type="transmembrane region" description="Helical" evidence="9">
    <location>
        <begin position="101"/>
        <end position="122"/>
    </location>
</feature>
<keyword evidence="7 9" id="KW-0472">Membrane</keyword>
<feature type="region of interest" description="Disordered" evidence="8">
    <location>
        <begin position="19"/>
        <end position="60"/>
    </location>
</feature>
<comment type="caution">
    <text evidence="10">The sequence shown here is derived from an EMBL/GenBank/DDBJ whole genome shotgun (WGS) entry which is preliminary data.</text>
</comment>
<feature type="transmembrane region" description="Helical" evidence="9">
    <location>
        <begin position="275"/>
        <end position="296"/>
    </location>
</feature>
<feature type="transmembrane region" description="Helical" evidence="9">
    <location>
        <begin position="302"/>
        <end position="321"/>
    </location>
</feature>
<sequence>MSRLQSLRKGVSRLADRLSERLARAGKEPDDTPPAVPVHSSAPAGEGGPPVPPPPAGTSASPVPPPAFMVPWGVRVAAEVGWRLLILAGVVYVLMKVISAFSLLVLAFAVGLLLTALLQPTVARLRRLGVGQGAATAITFVAGVAMLGLVGWFVVWQVMENADQLTRQVQDGIEELRNWLLDGPFHVTEEQINNVADSLNDWVGSNTQAITDAGLQGVTVVVEFLTGAALALFVTIFLLYDGRRVWNWTLNFVPRPARDGIAGAGPRAWTTLTSYVRGTVIVAFIDGFFIGIGIYFLDVPMAVPLAVIVFLSAFVPIVGAFTSGTLAVLVAFVTNGMVTALLVLAVVLAVQQLEGHVLQPFILGRLVRVHPLGVVLAVTGGSLLAGIPGAVTAVPVVAVLNSAVGYLREYTAQNALHGGAVPHGATAEFAVPEAAAGDTAGEAPSQQAVARENGPGTGAPER</sequence>
<dbReference type="RefSeq" id="WP_100202603.1">
    <property type="nucleotide sequence ID" value="NZ_PGGW01000057.1"/>
</dbReference>
<keyword evidence="4" id="KW-1003">Cell membrane</keyword>
<dbReference type="PANTHER" id="PTHR21716">
    <property type="entry name" value="TRANSMEMBRANE PROTEIN"/>
    <property type="match status" value="1"/>
</dbReference>
<evidence type="ECO:0000256" key="8">
    <source>
        <dbReference type="SAM" id="MobiDB-lite"/>
    </source>
</evidence>
<dbReference type="GO" id="GO:0055085">
    <property type="term" value="P:transmembrane transport"/>
    <property type="evidence" value="ECO:0007669"/>
    <property type="project" value="TreeGrafter"/>
</dbReference>
<evidence type="ECO:0000256" key="1">
    <source>
        <dbReference type="ARBA" id="ARBA00004651"/>
    </source>
</evidence>
<protein>
    <submittedName>
        <fullName evidence="10">AI-2E family transporter</fullName>
    </submittedName>
</protein>
<evidence type="ECO:0000256" key="2">
    <source>
        <dbReference type="ARBA" id="ARBA00009773"/>
    </source>
</evidence>
<proteinExistence type="inferred from homology"/>
<evidence type="ECO:0000256" key="6">
    <source>
        <dbReference type="ARBA" id="ARBA00022989"/>
    </source>
</evidence>
<evidence type="ECO:0000313" key="10">
    <source>
        <dbReference type="EMBL" id="PJE96619.1"/>
    </source>
</evidence>
<feature type="region of interest" description="Disordered" evidence="8">
    <location>
        <begin position="435"/>
        <end position="462"/>
    </location>
</feature>
<feature type="compositionally biased region" description="Pro residues" evidence="8">
    <location>
        <begin position="49"/>
        <end position="60"/>
    </location>
</feature>
<evidence type="ECO:0000313" key="11">
    <source>
        <dbReference type="Proteomes" id="UP000230407"/>
    </source>
</evidence>
<keyword evidence="6 9" id="KW-1133">Transmembrane helix</keyword>
<feature type="compositionally biased region" description="Basic and acidic residues" evidence="8">
    <location>
        <begin position="19"/>
        <end position="30"/>
    </location>
</feature>
<dbReference type="GO" id="GO:0005886">
    <property type="term" value="C:plasma membrane"/>
    <property type="evidence" value="ECO:0007669"/>
    <property type="project" value="UniProtKB-SubCell"/>
</dbReference>
<feature type="transmembrane region" description="Helical" evidence="9">
    <location>
        <begin position="370"/>
        <end position="400"/>
    </location>
</feature>